<evidence type="ECO:0000256" key="1">
    <source>
        <dbReference type="SAM" id="SignalP"/>
    </source>
</evidence>
<evidence type="ECO:0000313" key="3">
    <source>
        <dbReference type="Proteomes" id="UP000235025"/>
    </source>
</evidence>
<feature type="chain" id="PRO_5014775866" description="PEP-CTERM sorting domain-containing protein" evidence="1">
    <location>
        <begin position="29"/>
        <end position="199"/>
    </location>
</feature>
<dbReference type="Proteomes" id="UP000235025">
    <property type="component" value="Unassembled WGS sequence"/>
</dbReference>
<sequence>MKNKILAIAVAAGSAILGSSLISTPAQAQLTVTSDSIAVEIDVPEVLFLRTFDTISLTLDENDLGGVTTSGVGKDFDIVNGTPTGTTDGTTTIDKNSPFGTIDAIEKNVEELYAVWSNNPDGGVDVTFGIDNAVLTGINGGTATIDLVKAHNPDPASVGTAPGLVIPFVGGATIEFDLSNATQAGLYTGGAITVTATAP</sequence>
<name>A0A2N6KJG1_9CYAN</name>
<dbReference type="EMBL" id="NMQA01000061">
    <property type="protein sequence ID" value="PLZ99744.1"/>
    <property type="molecule type" value="Genomic_DNA"/>
</dbReference>
<evidence type="ECO:0008006" key="4">
    <source>
        <dbReference type="Google" id="ProtNLM"/>
    </source>
</evidence>
<proteinExistence type="predicted"/>
<keyword evidence="1" id="KW-0732">Signal</keyword>
<feature type="signal peptide" evidence="1">
    <location>
        <begin position="1"/>
        <end position="28"/>
    </location>
</feature>
<protein>
    <recommendedName>
        <fullName evidence="4">PEP-CTERM sorting domain-containing protein</fullName>
    </recommendedName>
</protein>
<evidence type="ECO:0000313" key="2">
    <source>
        <dbReference type="EMBL" id="PLZ99744.1"/>
    </source>
</evidence>
<gene>
    <name evidence="2" type="ORF">CEN50_06050</name>
</gene>
<accession>A0A2N6KJG1</accession>
<dbReference type="RefSeq" id="WP_102171880.1">
    <property type="nucleotide sequence ID" value="NZ_NMQA01000061.1"/>
</dbReference>
<comment type="caution">
    <text evidence="2">The sequence shown here is derived from an EMBL/GenBank/DDBJ whole genome shotgun (WGS) entry which is preliminary data.</text>
</comment>
<organism evidence="2 3">
    <name type="scientific">Fischerella thermalis CCMEE 5268</name>
    <dbReference type="NCBI Taxonomy" id="2019662"/>
    <lineage>
        <taxon>Bacteria</taxon>
        <taxon>Bacillati</taxon>
        <taxon>Cyanobacteriota</taxon>
        <taxon>Cyanophyceae</taxon>
        <taxon>Nostocales</taxon>
        <taxon>Hapalosiphonaceae</taxon>
        <taxon>Fischerella</taxon>
    </lineage>
</organism>
<dbReference type="AlphaFoldDB" id="A0A2N6KJG1"/>
<reference evidence="2 3" key="1">
    <citation type="submission" date="2017-07" db="EMBL/GenBank/DDBJ databases">
        <title>Genomes of Fischerella (Mastigocladus) sp. strains.</title>
        <authorList>
            <person name="Miller S.R."/>
        </authorList>
    </citation>
    <scope>NUCLEOTIDE SEQUENCE [LARGE SCALE GENOMIC DNA]</scope>
    <source>
        <strain evidence="2 3">CCMEE 5268</strain>
    </source>
</reference>